<dbReference type="InterPro" id="IPR029058">
    <property type="entry name" value="AB_hydrolase_fold"/>
</dbReference>
<reference evidence="1 2" key="1">
    <citation type="submission" date="2018-10" db="EMBL/GenBank/DDBJ databases">
        <title>Oceanobacillus sp. YLB-02 draft genome.</title>
        <authorList>
            <person name="Yu L."/>
        </authorList>
    </citation>
    <scope>NUCLEOTIDE SEQUENCE [LARGE SCALE GENOMIC DNA]</scope>
    <source>
        <strain evidence="1 2">YLB-02</strain>
    </source>
</reference>
<keyword evidence="1" id="KW-0378">Hydrolase</keyword>
<dbReference type="RefSeq" id="WP_121521554.1">
    <property type="nucleotide sequence ID" value="NZ_RCHR01000001.1"/>
</dbReference>
<dbReference type="OrthoDB" id="9784036at2"/>
<accession>A0A498DBK7</accession>
<gene>
    <name evidence="1" type="ORF">D8M04_03830</name>
</gene>
<protein>
    <submittedName>
        <fullName evidence="1">Alpha/beta hydrolase</fullName>
    </submittedName>
</protein>
<dbReference type="Gene3D" id="3.40.50.1820">
    <property type="entry name" value="alpha/beta hydrolase"/>
    <property type="match status" value="1"/>
</dbReference>
<evidence type="ECO:0000313" key="2">
    <source>
        <dbReference type="Proteomes" id="UP000270219"/>
    </source>
</evidence>
<name>A0A498DBK7_9BACI</name>
<sequence length="255" mass="29422">MLKEFKVPLFEQERNIRVYLPKNYNKVSLRYPVLYMHDGQNVFNNEGAIGGVSLELHKHLEVIKADIIVIAIDQNTENNHRIYEYCPWINGDFSKKLIGDTRPLGGKGKEYVSFIVNELKPMIDKKYRTDPTQTYMAGVSLGALISTYAASCYPNIFKRVAAISSAFYRNQEEIEKLLQNSDLTSLDRVYFDCGTKESGKKDEVSELFLHSNRRVYEIVTAKGVKAMFDIVVNGEHNYSTFKERVPNFIRFLTYE</sequence>
<dbReference type="GO" id="GO:0016787">
    <property type="term" value="F:hydrolase activity"/>
    <property type="evidence" value="ECO:0007669"/>
    <property type="project" value="UniProtKB-KW"/>
</dbReference>
<evidence type="ECO:0000313" key="1">
    <source>
        <dbReference type="EMBL" id="RLL48401.1"/>
    </source>
</evidence>
<dbReference type="Pfam" id="PF00756">
    <property type="entry name" value="Esterase"/>
    <property type="match status" value="1"/>
</dbReference>
<dbReference type="PANTHER" id="PTHR48098:SF6">
    <property type="entry name" value="FERRI-BACILLIBACTIN ESTERASE BESA"/>
    <property type="match status" value="1"/>
</dbReference>
<dbReference type="InterPro" id="IPR050583">
    <property type="entry name" value="Mycobacterial_A85_antigen"/>
</dbReference>
<dbReference type="PANTHER" id="PTHR48098">
    <property type="entry name" value="ENTEROCHELIN ESTERASE-RELATED"/>
    <property type="match status" value="1"/>
</dbReference>
<dbReference type="AlphaFoldDB" id="A0A498DBK7"/>
<keyword evidence="2" id="KW-1185">Reference proteome</keyword>
<comment type="caution">
    <text evidence="1">The sequence shown here is derived from an EMBL/GenBank/DDBJ whole genome shotgun (WGS) entry which is preliminary data.</text>
</comment>
<proteinExistence type="predicted"/>
<dbReference type="InterPro" id="IPR000801">
    <property type="entry name" value="Esterase-like"/>
</dbReference>
<organism evidence="1 2">
    <name type="scientific">Oceanobacillus piezotolerans</name>
    <dbReference type="NCBI Taxonomy" id="2448030"/>
    <lineage>
        <taxon>Bacteria</taxon>
        <taxon>Bacillati</taxon>
        <taxon>Bacillota</taxon>
        <taxon>Bacilli</taxon>
        <taxon>Bacillales</taxon>
        <taxon>Bacillaceae</taxon>
        <taxon>Oceanobacillus</taxon>
    </lineage>
</organism>
<dbReference type="EMBL" id="RCHR01000001">
    <property type="protein sequence ID" value="RLL48401.1"/>
    <property type="molecule type" value="Genomic_DNA"/>
</dbReference>
<dbReference type="Proteomes" id="UP000270219">
    <property type="component" value="Unassembled WGS sequence"/>
</dbReference>
<dbReference type="SUPFAM" id="SSF53474">
    <property type="entry name" value="alpha/beta-Hydrolases"/>
    <property type="match status" value="1"/>
</dbReference>